<reference evidence="2" key="1">
    <citation type="submission" date="2020-10" db="EMBL/GenBank/DDBJ databases">
        <authorList>
            <person name="Han B."/>
            <person name="Lu T."/>
            <person name="Zhao Q."/>
            <person name="Huang X."/>
            <person name="Zhao Y."/>
        </authorList>
    </citation>
    <scope>NUCLEOTIDE SEQUENCE</scope>
</reference>
<evidence type="ECO:0000313" key="2">
    <source>
        <dbReference type="EMBL" id="CAD6204382.1"/>
    </source>
</evidence>
<comment type="caution">
    <text evidence="2">The sequence shown here is derived from an EMBL/GenBank/DDBJ whole genome shotgun (WGS) entry which is preliminary data.</text>
</comment>
<feature type="region of interest" description="Disordered" evidence="1">
    <location>
        <begin position="1"/>
        <end position="21"/>
    </location>
</feature>
<sequence>MVVTPQATSPPPGVRRSDKDPEGCLAWLDERRLVFGTQVHVTVAQLQEFTHGLADSGGLGEQRLISSTRCSRRPMCVSASSRSLRTPPMTCAGAWRYSQRAMPQSGASIQHDSYAAGQVERLLDLPRELAELPRGALGVRAEALEERKQRLDAPAQALDSGPAKQRGLHHVQQLPQGLAAQLVEQQPVHGRRRS</sequence>
<accession>A0A811MCR3</accession>
<keyword evidence="3" id="KW-1185">Reference proteome</keyword>
<name>A0A811MCR3_9POAL</name>
<protein>
    <submittedName>
        <fullName evidence="2">Uncharacterized protein</fullName>
    </submittedName>
</protein>
<gene>
    <name evidence="2" type="ORF">NCGR_LOCUS2376</name>
</gene>
<evidence type="ECO:0000256" key="1">
    <source>
        <dbReference type="SAM" id="MobiDB-lite"/>
    </source>
</evidence>
<dbReference type="EMBL" id="CAJGYO010000001">
    <property type="protein sequence ID" value="CAD6204382.1"/>
    <property type="molecule type" value="Genomic_DNA"/>
</dbReference>
<dbReference type="AlphaFoldDB" id="A0A811MCR3"/>
<organism evidence="2 3">
    <name type="scientific">Miscanthus lutarioriparius</name>
    <dbReference type="NCBI Taxonomy" id="422564"/>
    <lineage>
        <taxon>Eukaryota</taxon>
        <taxon>Viridiplantae</taxon>
        <taxon>Streptophyta</taxon>
        <taxon>Embryophyta</taxon>
        <taxon>Tracheophyta</taxon>
        <taxon>Spermatophyta</taxon>
        <taxon>Magnoliopsida</taxon>
        <taxon>Liliopsida</taxon>
        <taxon>Poales</taxon>
        <taxon>Poaceae</taxon>
        <taxon>PACMAD clade</taxon>
        <taxon>Panicoideae</taxon>
        <taxon>Andropogonodae</taxon>
        <taxon>Andropogoneae</taxon>
        <taxon>Saccharinae</taxon>
        <taxon>Miscanthus</taxon>
    </lineage>
</organism>
<feature type="region of interest" description="Disordered" evidence="1">
    <location>
        <begin position="148"/>
        <end position="194"/>
    </location>
</feature>
<dbReference type="OrthoDB" id="5835829at2759"/>
<dbReference type="Proteomes" id="UP000604825">
    <property type="component" value="Unassembled WGS sequence"/>
</dbReference>
<proteinExistence type="predicted"/>
<evidence type="ECO:0000313" key="3">
    <source>
        <dbReference type="Proteomes" id="UP000604825"/>
    </source>
</evidence>